<dbReference type="InterPro" id="IPR041492">
    <property type="entry name" value="HAD_2"/>
</dbReference>
<dbReference type="RefSeq" id="WP_067583736.1">
    <property type="nucleotide sequence ID" value="NZ_JABMCZ010000001.1"/>
</dbReference>
<dbReference type="Gene3D" id="3.40.50.1000">
    <property type="entry name" value="HAD superfamily/HAD-like"/>
    <property type="match status" value="1"/>
</dbReference>
<accession>A0A164PMA2</accession>
<dbReference type="GO" id="GO:0008967">
    <property type="term" value="F:phosphoglycolate phosphatase activity"/>
    <property type="evidence" value="ECO:0007669"/>
    <property type="project" value="TreeGrafter"/>
</dbReference>
<dbReference type="EMBL" id="LWGR01000003">
    <property type="protein sequence ID" value="KZM75761.1"/>
    <property type="molecule type" value="Genomic_DNA"/>
</dbReference>
<proteinExistence type="predicted"/>
<organism evidence="1 2">
    <name type="scientific">Nocardia terpenica</name>
    <dbReference type="NCBI Taxonomy" id="455432"/>
    <lineage>
        <taxon>Bacteria</taxon>
        <taxon>Bacillati</taxon>
        <taxon>Actinomycetota</taxon>
        <taxon>Actinomycetes</taxon>
        <taxon>Mycobacteriales</taxon>
        <taxon>Nocardiaceae</taxon>
        <taxon>Nocardia</taxon>
    </lineage>
</organism>
<dbReference type="InterPro" id="IPR006439">
    <property type="entry name" value="HAD-SF_hydro_IA"/>
</dbReference>
<comment type="caution">
    <text evidence="1">The sequence shown here is derived from an EMBL/GenBank/DDBJ whole genome shotgun (WGS) entry which is preliminary data.</text>
</comment>
<dbReference type="GO" id="GO:0006281">
    <property type="term" value="P:DNA repair"/>
    <property type="evidence" value="ECO:0007669"/>
    <property type="project" value="TreeGrafter"/>
</dbReference>
<reference evidence="1 2" key="1">
    <citation type="submission" date="2016-04" db="EMBL/GenBank/DDBJ databases">
        <authorList>
            <person name="Evans L.H."/>
            <person name="Alamgir A."/>
            <person name="Owens N."/>
            <person name="Weber N.D."/>
            <person name="Virtaneva K."/>
            <person name="Barbian K."/>
            <person name="Babar A."/>
            <person name="Rosenke K."/>
        </authorList>
    </citation>
    <scope>NUCLEOTIDE SEQUENCE [LARGE SCALE GENOMIC DNA]</scope>
    <source>
        <strain evidence="1 2">IFM 0406</strain>
    </source>
</reference>
<dbReference type="PANTHER" id="PTHR43434:SF22">
    <property type="entry name" value="PHOSPHOGLYCOLATE PHOSPHATASE"/>
    <property type="match status" value="1"/>
</dbReference>
<dbReference type="STRING" id="455432.AWN90_20715"/>
<dbReference type="NCBIfam" id="TIGR01549">
    <property type="entry name" value="HAD-SF-IA-v1"/>
    <property type="match status" value="1"/>
</dbReference>
<dbReference type="PANTHER" id="PTHR43434">
    <property type="entry name" value="PHOSPHOGLYCOLATE PHOSPHATASE"/>
    <property type="match status" value="1"/>
</dbReference>
<dbReference type="Pfam" id="PF13419">
    <property type="entry name" value="HAD_2"/>
    <property type="match status" value="1"/>
</dbReference>
<dbReference type="InterPro" id="IPR023198">
    <property type="entry name" value="PGP-like_dom2"/>
</dbReference>
<dbReference type="Proteomes" id="UP000076512">
    <property type="component" value="Unassembled WGS sequence"/>
</dbReference>
<evidence type="ECO:0008006" key="3">
    <source>
        <dbReference type="Google" id="ProtNLM"/>
    </source>
</evidence>
<gene>
    <name evidence="1" type="ORF">AWN90_20715</name>
</gene>
<dbReference type="InterPro" id="IPR036412">
    <property type="entry name" value="HAD-like_sf"/>
</dbReference>
<dbReference type="SFLD" id="SFLDS00003">
    <property type="entry name" value="Haloacid_Dehalogenase"/>
    <property type="match status" value="1"/>
</dbReference>
<keyword evidence="2" id="KW-1185">Reference proteome</keyword>
<name>A0A164PMA2_9NOCA</name>
<dbReference type="OrthoDB" id="9793014at2"/>
<dbReference type="InterPro" id="IPR050155">
    <property type="entry name" value="HAD-like_hydrolase_sf"/>
</dbReference>
<evidence type="ECO:0000313" key="2">
    <source>
        <dbReference type="Proteomes" id="UP000076512"/>
    </source>
</evidence>
<dbReference type="SUPFAM" id="SSF56784">
    <property type="entry name" value="HAD-like"/>
    <property type="match status" value="1"/>
</dbReference>
<evidence type="ECO:0000313" key="1">
    <source>
        <dbReference type="EMBL" id="KZM75761.1"/>
    </source>
</evidence>
<dbReference type="AlphaFoldDB" id="A0A164PMA2"/>
<dbReference type="SFLD" id="SFLDG01129">
    <property type="entry name" value="C1.5:_HAD__Beta-PGM__Phosphata"/>
    <property type="match status" value="1"/>
</dbReference>
<protein>
    <recommendedName>
        <fullName evidence="3">HAD family hydrolase</fullName>
    </recommendedName>
</protein>
<dbReference type="InterPro" id="IPR023214">
    <property type="entry name" value="HAD_sf"/>
</dbReference>
<sequence>MQRRAFGYAALFDLDGVIIDTRSATKDALRALVSAWSTVAVDPMTLDPCVALPPVDALAALGVTDARRVYRDHFDEALSTAVGSVRVFDAVMSGMAALGEQGVGLGIITAQARSRLRFLLPRWVAELVDVVIAHEDAPAKPAPDGVLAACAHLGVSPEHAFFVGDTPTDVAAGCAAGVFTVGAGWGFGGANVLAGADIVLARPDQVGPELLTHLGGRPFSA</sequence>
<dbReference type="Gene3D" id="1.10.150.240">
    <property type="entry name" value="Putative phosphatase, domain 2"/>
    <property type="match status" value="1"/>
</dbReference>